<keyword evidence="2" id="KW-0813">Transport</keyword>
<dbReference type="NCBIfam" id="TIGR01727">
    <property type="entry name" value="oligo_HPY"/>
    <property type="match status" value="1"/>
</dbReference>
<dbReference type="EMBL" id="JACHLY010000001">
    <property type="protein sequence ID" value="MBB5996895.1"/>
    <property type="molecule type" value="Genomic_DNA"/>
</dbReference>
<evidence type="ECO:0000256" key="3">
    <source>
        <dbReference type="ARBA" id="ARBA00022741"/>
    </source>
</evidence>
<dbReference type="SUPFAM" id="SSF52540">
    <property type="entry name" value="P-loop containing nucleoside triphosphate hydrolases"/>
    <property type="match status" value="1"/>
</dbReference>
<evidence type="ECO:0000256" key="2">
    <source>
        <dbReference type="ARBA" id="ARBA00022448"/>
    </source>
</evidence>
<dbReference type="Proteomes" id="UP000578077">
    <property type="component" value="Unassembled WGS sequence"/>
</dbReference>
<keyword evidence="3" id="KW-0547">Nucleotide-binding</keyword>
<proteinExistence type="inferred from homology"/>
<keyword evidence="7" id="KW-1185">Reference proteome</keyword>
<keyword evidence="4 6" id="KW-0067">ATP-binding</keyword>
<dbReference type="GO" id="GO:0005524">
    <property type="term" value="F:ATP binding"/>
    <property type="evidence" value="ECO:0007669"/>
    <property type="project" value="UniProtKB-KW"/>
</dbReference>
<dbReference type="PANTHER" id="PTHR43776">
    <property type="entry name" value="TRANSPORT ATP-BINDING PROTEIN"/>
    <property type="match status" value="1"/>
</dbReference>
<dbReference type="AlphaFoldDB" id="A0A841E190"/>
<dbReference type="Gene3D" id="3.40.50.300">
    <property type="entry name" value="P-loop containing nucleotide triphosphate hydrolases"/>
    <property type="match status" value="1"/>
</dbReference>
<evidence type="ECO:0000256" key="4">
    <source>
        <dbReference type="ARBA" id="ARBA00022840"/>
    </source>
</evidence>
<evidence type="ECO:0000256" key="1">
    <source>
        <dbReference type="ARBA" id="ARBA00005417"/>
    </source>
</evidence>
<dbReference type="Pfam" id="PF08352">
    <property type="entry name" value="oligo_HPY"/>
    <property type="match status" value="1"/>
</dbReference>
<dbReference type="GO" id="GO:0015833">
    <property type="term" value="P:peptide transport"/>
    <property type="evidence" value="ECO:0007669"/>
    <property type="project" value="InterPro"/>
</dbReference>
<reference evidence="6 7" key="1">
    <citation type="submission" date="2020-08" db="EMBL/GenBank/DDBJ databases">
        <title>Sequencing the genomes of 1000 actinobacteria strains.</title>
        <authorList>
            <person name="Klenk H.-P."/>
        </authorList>
    </citation>
    <scope>NUCLEOTIDE SEQUENCE [LARGE SCALE GENOMIC DNA]</scope>
    <source>
        <strain evidence="6 7">DSM 44593</strain>
    </source>
</reference>
<comment type="caution">
    <text evidence="6">The sequence shown here is derived from an EMBL/GenBank/DDBJ whole genome shotgun (WGS) entry which is preliminary data.</text>
</comment>
<feature type="domain" description="Oligopeptide/dipeptide ABC transporter C-terminal" evidence="5">
    <location>
        <begin position="46"/>
        <end position="103"/>
    </location>
</feature>
<evidence type="ECO:0000313" key="6">
    <source>
        <dbReference type="EMBL" id="MBB5996895.1"/>
    </source>
</evidence>
<dbReference type="InterPro" id="IPR050319">
    <property type="entry name" value="ABC_transp_ATP-bind"/>
</dbReference>
<accession>A0A841E190</accession>
<evidence type="ECO:0000259" key="5">
    <source>
        <dbReference type="Pfam" id="PF08352"/>
    </source>
</evidence>
<organism evidence="6 7">
    <name type="scientific">Streptomonospora salina</name>
    <dbReference type="NCBI Taxonomy" id="104205"/>
    <lineage>
        <taxon>Bacteria</taxon>
        <taxon>Bacillati</taxon>
        <taxon>Actinomycetota</taxon>
        <taxon>Actinomycetes</taxon>
        <taxon>Streptosporangiales</taxon>
        <taxon>Nocardiopsidaceae</taxon>
        <taxon>Streptomonospora</taxon>
    </lineage>
</organism>
<protein>
    <submittedName>
        <fullName evidence="6">Oligopeptide/dipeptide ABC transporter ATP-binding protein</fullName>
    </submittedName>
</protein>
<comment type="similarity">
    <text evidence="1">Belongs to the ABC transporter superfamily.</text>
</comment>
<gene>
    <name evidence="6" type="ORF">HNR25_000646</name>
</gene>
<dbReference type="InterPro" id="IPR013563">
    <property type="entry name" value="Oligopep_ABC_C"/>
</dbReference>
<sequence length="142" mass="15446">MRGEILQPLLRLRDDCGLAALVVTHDLGPAWNIADRAAVMYLGRVVETGTVEEVLAAPRHPYPRALLSVLPESAAGEEQVLAGEPPDPAHIPAGCRFHLRRRACGGGRRALPDRGPGHARRIRLLRRGRLPLGARRSPEPAE</sequence>
<name>A0A841E190_9ACTN</name>
<dbReference type="PANTHER" id="PTHR43776:SF7">
    <property type="entry name" value="D,D-DIPEPTIDE TRANSPORT ATP-BINDING PROTEIN DDPF-RELATED"/>
    <property type="match status" value="1"/>
</dbReference>
<dbReference type="InterPro" id="IPR027417">
    <property type="entry name" value="P-loop_NTPase"/>
</dbReference>
<evidence type="ECO:0000313" key="7">
    <source>
        <dbReference type="Proteomes" id="UP000578077"/>
    </source>
</evidence>